<sequence>MVSLMKKAGLPEETIRNLRPQAPVPPRLYGLPKIHKEGIPLRPIVSAINSPTSLLAKFLSKLLTPHIENSIHHIKNSSEFVNSIRNLHLDPVDIMDCSSRICLAAASSGAVLFTWSSCPGISLYNSSISMEEESFVLSGDSGDCSSAALASGPGRVSLRARRSPKAKSGEDPFCRDSTVPRDDKVLEKRGA</sequence>
<dbReference type="OrthoDB" id="10058657at2759"/>
<comment type="caution">
    <text evidence="2">The sequence shown here is derived from an EMBL/GenBank/DDBJ whole genome shotgun (WGS) entry which is preliminary data.</text>
</comment>
<evidence type="ECO:0000256" key="1">
    <source>
        <dbReference type="SAM" id="MobiDB-lite"/>
    </source>
</evidence>
<dbReference type="Proteomes" id="UP000792457">
    <property type="component" value="Unassembled WGS sequence"/>
</dbReference>
<dbReference type="AlphaFoldDB" id="A0A8K0KLE5"/>
<evidence type="ECO:0008006" key="4">
    <source>
        <dbReference type="Google" id="ProtNLM"/>
    </source>
</evidence>
<proteinExistence type="predicted"/>
<protein>
    <recommendedName>
        <fullName evidence="4">Reverse transcriptase</fullName>
    </recommendedName>
</protein>
<evidence type="ECO:0000313" key="3">
    <source>
        <dbReference type="Proteomes" id="UP000792457"/>
    </source>
</evidence>
<keyword evidence="3" id="KW-1185">Reference proteome</keyword>
<organism evidence="2 3">
    <name type="scientific">Ladona fulva</name>
    <name type="common">Scarce chaser dragonfly</name>
    <name type="synonym">Libellula fulva</name>
    <dbReference type="NCBI Taxonomy" id="123851"/>
    <lineage>
        <taxon>Eukaryota</taxon>
        <taxon>Metazoa</taxon>
        <taxon>Ecdysozoa</taxon>
        <taxon>Arthropoda</taxon>
        <taxon>Hexapoda</taxon>
        <taxon>Insecta</taxon>
        <taxon>Pterygota</taxon>
        <taxon>Palaeoptera</taxon>
        <taxon>Odonata</taxon>
        <taxon>Epiprocta</taxon>
        <taxon>Anisoptera</taxon>
        <taxon>Libelluloidea</taxon>
        <taxon>Libellulidae</taxon>
        <taxon>Ladona</taxon>
    </lineage>
</organism>
<accession>A0A8K0KLE5</accession>
<reference evidence="2" key="2">
    <citation type="submission" date="2017-10" db="EMBL/GenBank/DDBJ databases">
        <title>Ladona fulva Genome sequencing and assembly.</title>
        <authorList>
            <person name="Murali S."/>
            <person name="Richards S."/>
            <person name="Bandaranaike D."/>
            <person name="Bellair M."/>
            <person name="Blankenburg K."/>
            <person name="Chao H."/>
            <person name="Dinh H."/>
            <person name="Doddapaneni H."/>
            <person name="Dugan-Rocha S."/>
            <person name="Elkadiri S."/>
            <person name="Gnanaolivu R."/>
            <person name="Hernandez B."/>
            <person name="Skinner E."/>
            <person name="Javaid M."/>
            <person name="Lee S."/>
            <person name="Li M."/>
            <person name="Ming W."/>
            <person name="Munidasa M."/>
            <person name="Muniz J."/>
            <person name="Nguyen L."/>
            <person name="Hughes D."/>
            <person name="Osuji N."/>
            <person name="Pu L.-L."/>
            <person name="Puazo M."/>
            <person name="Qu C."/>
            <person name="Quiroz J."/>
            <person name="Raj R."/>
            <person name="Weissenberger G."/>
            <person name="Xin Y."/>
            <person name="Zou X."/>
            <person name="Han Y."/>
            <person name="Worley K."/>
            <person name="Muzny D."/>
            <person name="Gibbs R."/>
        </authorList>
    </citation>
    <scope>NUCLEOTIDE SEQUENCE</scope>
    <source>
        <strain evidence="2">Sampled in the wild</strain>
    </source>
</reference>
<dbReference type="EMBL" id="KZ309098">
    <property type="protein sequence ID" value="KAG8236965.1"/>
    <property type="molecule type" value="Genomic_DNA"/>
</dbReference>
<gene>
    <name evidence="2" type="ORF">J437_LFUL016536</name>
</gene>
<feature type="region of interest" description="Disordered" evidence="1">
    <location>
        <begin position="149"/>
        <end position="191"/>
    </location>
</feature>
<name>A0A8K0KLE5_LADFU</name>
<reference evidence="2" key="1">
    <citation type="submission" date="2013-04" db="EMBL/GenBank/DDBJ databases">
        <authorList>
            <person name="Qu J."/>
            <person name="Murali S.C."/>
            <person name="Bandaranaike D."/>
            <person name="Bellair M."/>
            <person name="Blankenburg K."/>
            <person name="Chao H."/>
            <person name="Dinh H."/>
            <person name="Doddapaneni H."/>
            <person name="Downs B."/>
            <person name="Dugan-Rocha S."/>
            <person name="Elkadiri S."/>
            <person name="Gnanaolivu R.D."/>
            <person name="Hernandez B."/>
            <person name="Javaid M."/>
            <person name="Jayaseelan J.C."/>
            <person name="Lee S."/>
            <person name="Li M."/>
            <person name="Ming W."/>
            <person name="Munidasa M."/>
            <person name="Muniz J."/>
            <person name="Nguyen L."/>
            <person name="Ongeri F."/>
            <person name="Osuji N."/>
            <person name="Pu L.-L."/>
            <person name="Puazo M."/>
            <person name="Qu C."/>
            <person name="Quiroz J."/>
            <person name="Raj R."/>
            <person name="Weissenberger G."/>
            <person name="Xin Y."/>
            <person name="Zou X."/>
            <person name="Han Y."/>
            <person name="Richards S."/>
            <person name="Worley K."/>
            <person name="Muzny D."/>
            <person name="Gibbs R."/>
        </authorList>
    </citation>
    <scope>NUCLEOTIDE SEQUENCE</scope>
    <source>
        <strain evidence="2">Sampled in the wild</strain>
    </source>
</reference>
<evidence type="ECO:0000313" key="2">
    <source>
        <dbReference type="EMBL" id="KAG8236965.1"/>
    </source>
</evidence>
<feature type="compositionally biased region" description="Basic and acidic residues" evidence="1">
    <location>
        <begin position="167"/>
        <end position="191"/>
    </location>
</feature>